<evidence type="ECO:0000313" key="2">
    <source>
        <dbReference type="Proteomes" id="UP000071644"/>
    </source>
</evidence>
<gene>
    <name evidence="1" type="ORF">NS96R_14035</name>
</gene>
<dbReference type="Proteomes" id="UP000071644">
    <property type="component" value="Unassembled WGS sequence"/>
</dbReference>
<evidence type="ECO:0000313" key="1">
    <source>
        <dbReference type="EMBL" id="KTT16871.1"/>
    </source>
</evidence>
<organism evidence="1 2">
    <name type="scientific">Pseudomonas parafulva</name>
    <dbReference type="NCBI Taxonomy" id="157782"/>
    <lineage>
        <taxon>Bacteria</taxon>
        <taxon>Pseudomonadati</taxon>
        <taxon>Pseudomonadota</taxon>
        <taxon>Gammaproteobacteria</taxon>
        <taxon>Pseudomonadales</taxon>
        <taxon>Pseudomonadaceae</taxon>
        <taxon>Pseudomonas</taxon>
    </lineage>
</organism>
<protein>
    <submittedName>
        <fullName evidence="1">Uncharacterized protein</fullName>
    </submittedName>
</protein>
<reference evidence="1 2" key="1">
    <citation type="journal article" date="2016" name="Front. Microbiol.">
        <title>Genomic Resource of Rice Seed Associated Bacteria.</title>
        <authorList>
            <person name="Midha S."/>
            <person name="Bansal K."/>
            <person name="Sharma S."/>
            <person name="Kumar N."/>
            <person name="Patil P.P."/>
            <person name="Chaudhry V."/>
            <person name="Patil P.B."/>
        </authorList>
    </citation>
    <scope>NUCLEOTIDE SEQUENCE [LARGE SCALE GENOMIC DNA]</scope>
    <source>
        <strain evidence="1 2">NS96</strain>
    </source>
</reference>
<dbReference type="RefSeq" id="WP_081321319.1">
    <property type="nucleotide sequence ID" value="NZ_LDSN01000036.1"/>
</dbReference>
<comment type="caution">
    <text evidence="1">The sequence shown here is derived from an EMBL/GenBank/DDBJ whole genome shotgun (WGS) entry which is preliminary data.</text>
</comment>
<sequence length="106" mass="11551">MANAAYNVDLLFRMIAHWVQTKPYAYLGSSYGAPLEEMLQKPLSSPIADAFLAKMRADIPVLAALPASVVTMYAESNGIDRKYIYIDIDGSAVSLSDLEGVTRGSY</sequence>
<proteinExistence type="predicted"/>
<accession>A0AAJ0PEC2</accession>
<dbReference type="AlphaFoldDB" id="A0AAJ0PEC2"/>
<dbReference type="EMBL" id="LDSN01000036">
    <property type="protein sequence ID" value="KTT16871.1"/>
    <property type="molecule type" value="Genomic_DNA"/>
</dbReference>
<name>A0AAJ0PEC2_9PSED</name>